<reference evidence="3" key="1">
    <citation type="submission" date="2015-06" db="EMBL/GenBank/DDBJ databases">
        <title>Complete genome sequence and metabolic analysis of phthalate degradation pathway in Gordonia sp. QH-11.</title>
        <authorList>
            <person name="Jin D."/>
            <person name="Kong X."/>
            <person name="Bai Z."/>
        </authorList>
    </citation>
    <scope>NUCLEOTIDE SEQUENCE [LARGE SCALE GENOMIC DNA]</scope>
    <source>
        <strain evidence="3">QH-11</strain>
    </source>
</reference>
<sequence length="380" mass="39586">MSTTKRVRNWARGLLAMVAAMAATVVIVPAAAVAAPSTAPGTVIDSTARPDGWRGLSNGRALDYWTRDARGKPVPTGAAMFVPSGTAPRAGWPVVAFTHGTSGYGTGCGGQSGLDAQPSDFITRLVTAGYAVVATDYVGLGRFDTGVHPYLNTRSEATATIDAVRAARSLDPSLSKRWAVVGPSQGGQAALATAHRQRSEHLGLDFRGTVAIDPESDVEKIMPFLGPYVPAVPAPINKTYGFLLAVLAGLRQSDPAAAVDSYLTPLGRALVDGVGNGTCGAPNDPAMALGSAFAKPLGVGPLSPALNRYMAVPTSGYDAPILLLLNTLDTTVPSPLHAKLAADLALNRVDYRMVLGNGSHTDMNAQQWAAFDDFFTRAFR</sequence>
<dbReference type="GO" id="GO:0004806">
    <property type="term" value="F:triacylglycerol lipase activity"/>
    <property type="evidence" value="ECO:0007669"/>
    <property type="project" value="InterPro"/>
</dbReference>
<keyword evidence="1" id="KW-0732">Signal</keyword>
<reference evidence="2 3" key="2">
    <citation type="journal article" date="2017" name="Int. J. Syst. Evol. Microbiol.">
        <title>Gordonia phthalatica sp. nov., a di-n-butyl phthalate-degrading bacterium isolated from activated sludge.</title>
        <authorList>
            <person name="Jin D."/>
            <person name="Kong X."/>
            <person name="Jia M."/>
            <person name="Yu X."/>
            <person name="Wang X."/>
            <person name="Zhuang X."/>
            <person name="Deng Y."/>
            <person name="Bai Z."/>
        </authorList>
    </citation>
    <scope>NUCLEOTIDE SEQUENCE [LARGE SCALE GENOMIC DNA]</scope>
    <source>
        <strain evidence="2 3">QH-11</strain>
    </source>
</reference>
<dbReference type="OrthoDB" id="9798122at2"/>
<dbReference type="Gene3D" id="3.40.50.1820">
    <property type="entry name" value="alpha/beta hydrolase"/>
    <property type="match status" value="1"/>
</dbReference>
<dbReference type="RefSeq" id="WP_062393576.1">
    <property type="nucleotide sequence ID" value="NZ_CP011853.1"/>
</dbReference>
<name>A0A0N9MRA5_9ACTN</name>
<dbReference type="PIRSF" id="PIRSF029171">
    <property type="entry name" value="Esterase_LipA"/>
    <property type="match status" value="1"/>
</dbReference>
<feature type="chain" id="PRO_5006037743" evidence="1">
    <location>
        <begin position="35"/>
        <end position="380"/>
    </location>
</feature>
<dbReference type="Pfam" id="PF03583">
    <property type="entry name" value="LIP"/>
    <property type="match status" value="1"/>
</dbReference>
<protein>
    <submittedName>
        <fullName evidence="2">Lipase</fullName>
    </submittedName>
</protein>
<dbReference type="PANTHER" id="PTHR34853">
    <property type="match status" value="1"/>
</dbReference>
<dbReference type="PATRIC" id="fig|1136941.3.peg.2997"/>
<evidence type="ECO:0000313" key="2">
    <source>
        <dbReference type="EMBL" id="ALG85489.1"/>
    </source>
</evidence>
<evidence type="ECO:0000313" key="3">
    <source>
        <dbReference type="Proteomes" id="UP000063789"/>
    </source>
</evidence>
<dbReference type="KEGG" id="goq:ACH46_14675"/>
<dbReference type="PANTHER" id="PTHR34853:SF1">
    <property type="entry name" value="LIPASE 5"/>
    <property type="match status" value="1"/>
</dbReference>
<dbReference type="InterPro" id="IPR005152">
    <property type="entry name" value="Lipase_secreted"/>
</dbReference>
<dbReference type="InterPro" id="IPR029058">
    <property type="entry name" value="AB_hydrolase_fold"/>
</dbReference>
<gene>
    <name evidence="2" type="ORF">ACH46_14675</name>
</gene>
<evidence type="ECO:0000256" key="1">
    <source>
        <dbReference type="SAM" id="SignalP"/>
    </source>
</evidence>
<accession>A0A0N9MRA5</accession>
<keyword evidence="3" id="KW-1185">Reference proteome</keyword>
<dbReference type="STRING" id="1136941.ACH46_14675"/>
<dbReference type="EMBL" id="CP011853">
    <property type="protein sequence ID" value="ALG85489.1"/>
    <property type="molecule type" value="Genomic_DNA"/>
</dbReference>
<proteinExistence type="predicted"/>
<dbReference type="Proteomes" id="UP000063789">
    <property type="component" value="Chromosome"/>
</dbReference>
<dbReference type="SUPFAM" id="SSF53474">
    <property type="entry name" value="alpha/beta-Hydrolases"/>
    <property type="match status" value="1"/>
</dbReference>
<feature type="signal peptide" evidence="1">
    <location>
        <begin position="1"/>
        <end position="34"/>
    </location>
</feature>
<dbReference type="AlphaFoldDB" id="A0A0N9MRA5"/>
<dbReference type="GO" id="GO:0016042">
    <property type="term" value="P:lipid catabolic process"/>
    <property type="evidence" value="ECO:0007669"/>
    <property type="project" value="InterPro"/>
</dbReference>
<organism evidence="2 3">
    <name type="scientific">Gordonia phthalatica</name>
    <dbReference type="NCBI Taxonomy" id="1136941"/>
    <lineage>
        <taxon>Bacteria</taxon>
        <taxon>Bacillati</taxon>
        <taxon>Actinomycetota</taxon>
        <taxon>Actinomycetes</taxon>
        <taxon>Mycobacteriales</taxon>
        <taxon>Gordoniaceae</taxon>
        <taxon>Gordonia</taxon>
    </lineage>
</organism>